<keyword evidence="6" id="KW-0812">Transmembrane</keyword>
<dbReference type="EC" id="2.7.13.3" evidence="2"/>
<keyword evidence="6" id="KW-1133">Transmembrane helix</keyword>
<evidence type="ECO:0000256" key="5">
    <source>
        <dbReference type="ARBA" id="ARBA00023012"/>
    </source>
</evidence>
<accession>A0A268RXE4</accession>
<comment type="caution">
    <text evidence="10">The sequence shown here is derived from an EMBL/GenBank/DDBJ whole genome shotgun (WGS) entry which is preliminary data.</text>
</comment>
<evidence type="ECO:0000259" key="9">
    <source>
        <dbReference type="Pfam" id="PF23540"/>
    </source>
</evidence>
<dbReference type="Gene3D" id="1.20.5.1930">
    <property type="match status" value="1"/>
</dbReference>
<feature type="domain" description="Histidine kinase/HSP90-like ATPase" evidence="7">
    <location>
        <begin position="284"/>
        <end position="365"/>
    </location>
</feature>
<dbReference type="Pfam" id="PF23540">
    <property type="entry name" value="DesK_N"/>
    <property type="match status" value="1"/>
</dbReference>
<evidence type="ECO:0000256" key="6">
    <source>
        <dbReference type="SAM" id="Phobius"/>
    </source>
</evidence>
<evidence type="ECO:0000256" key="1">
    <source>
        <dbReference type="ARBA" id="ARBA00000085"/>
    </source>
</evidence>
<dbReference type="Pfam" id="PF07730">
    <property type="entry name" value="HisKA_3"/>
    <property type="match status" value="1"/>
</dbReference>
<evidence type="ECO:0000313" key="11">
    <source>
        <dbReference type="Proteomes" id="UP000216133"/>
    </source>
</evidence>
<dbReference type="PANTHER" id="PTHR24421">
    <property type="entry name" value="NITRATE/NITRITE SENSOR PROTEIN NARX-RELATED"/>
    <property type="match status" value="1"/>
</dbReference>
<sequence>MQNWFHIFPKNTGLSLYVWIIFCVLPFYFVISSATFIEITIGSIMIMLFFTTYRLSFIKKGWTMYVSVAIEMAINIGMTVYFGYIYFALFLAIFIGNIQNRKGFFALYAAHIITTAAATTIGFYFKSETFMVQQPFIAIALIGVPLLPFTISNRHKRERLESQLETANEKISQLLIAEERQRIARDLHDTLGQKLSLIGIKSDLARKWLPIDQEKTNIELQEIQKIARTTLNEVREIVSDIKRSRLSDEIERIKEILAAAEVELEIKGEDDALLKKPPLLENVLCMCLKEAVTNIVKHSGADRCTITFAQTPTEFCMEIKDNGHGLSSKTDAKQGGLQGMKERLEFINGNLYYESQDGFLLAMRVPIPSKGKKTKDVYND</sequence>
<evidence type="ECO:0000256" key="2">
    <source>
        <dbReference type="ARBA" id="ARBA00012438"/>
    </source>
</evidence>
<feature type="transmembrane region" description="Helical" evidence="6">
    <location>
        <begin position="105"/>
        <end position="125"/>
    </location>
</feature>
<keyword evidence="6" id="KW-0472">Membrane</keyword>
<name>A0A268RXE4_SHOCL</name>
<evidence type="ECO:0000313" key="10">
    <source>
        <dbReference type="EMBL" id="PAF24912.1"/>
    </source>
</evidence>
<protein>
    <recommendedName>
        <fullName evidence="2">histidine kinase</fullName>
        <ecNumber evidence="2">2.7.13.3</ecNumber>
    </recommendedName>
</protein>
<dbReference type="GO" id="GO:0000155">
    <property type="term" value="F:phosphorelay sensor kinase activity"/>
    <property type="evidence" value="ECO:0007669"/>
    <property type="project" value="InterPro"/>
</dbReference>
<reference evidence="10 11" key="1">
    <citation type="submission" date="2017-07" db="EMBL/GenBank/DDBJ databases">
        <title>Isolation and whole genome analysis of endospore-forming bacteria from heroin.</title>
        <authorList>
            <person name="Kalinowski J."/>
            <person name="Ahrens B."/>
            <person name="Al-Dilaimi A."/>
            <person name="Winkler A."/>
            <person name="Wibberg D."/>
            <person name="Schleenbecker U."/>
            <person name="Ruckert C."/>
            <person name="Wolfel R."/>
            <person name="Grass G."/>
        </authorList>
    </citation>
    <scope>NUCLEOTIDE SEQUENCE [LARGE SCALE GENOMIC DNA]</scope>
    <source>
        <strain evidence="10 11">7523-2</strain>
    </source>
</reference>
<dbReference type="PANTHER" id="PTHR24421:SF63">
    <property type="entry name" value="SENSOR HISTIDINE KINASE DESK"/>
    <property type="match status" value="1"/>
</dbReference>
<keyword evidence="4 10" id="KW-0418">Kinase</keyword>
<evidence type="ECO:0000259" key="7">
    <source>
        <dbReference type="Pfam" id="PF02518"/>
    </source>
</evidence>
<dbReference type="AlphaFoldDB" id="A0A268RXE4"/>
<feature type="transmembrane region" description="Helical" evidence="6">
    <location>
        <begin position="76"/>
        <end position="98"/>
    </location>
</feature>
<evidence type="ECO:0000259" key="8">
    <source>
        <dbReference type="Pfam" id="PF07730"/>
    </source>
</evidence>
<gene>
    <name evidence="10" type="ORF">CHH61_16225</name>
</gene>
<dbReference type="Gene3D" id="3.30.565.10">
    <property type="entry name" value="Histidine kinase-like ATPase, C-terminal domain"/>
    <property type="match status" value="1"/>
</dbReference>
<feature type="transmembrane region" description="Helical" evidence="6">
    <location>
        <begin position="131"/>
        <end position="151"/>
    </location>
</feature>
<dbReference type="CDD" id="cd16917">
    <property type="entry name" value="HATPase_UhpB-NarQ-NarX-like"/>
    <property type="match status" value="1"/>
</dbReference>
<dbReference type="RefSeq" id="WP_095237842.1">
    <property type="nucleotide sequence ID" value="NZ_JAHHYG010000007.1"/>
</dbReference>
<feature type="transmembrane region" description="Helical" evidence="6">
    <location>
        <begin position="36"/>
        <end position="56"/>
    </location>
</feature>
<keyword evidence="3" id="KW-0808">Transferase</keyword>
<dbReference type="SUPFAM" id="SSF55874">
    <property type="entry name" value="ATPase domain of HSP90 chaperone/DNA topoisomerase II/histidine kinase"/>
    <property type="match status" value="1"/>
</dbReference>
<organism evidence="10 11">
    <name type="scientific">Shouchella clausii</name>
    <name type="common">Alkalihalobacillus clausii</name>
    <dbReference type="NCBI Taxonomy" id="79880"/>
    <lineage>
        <taxon>Bacteria</taxon>
        <taxon>Bacillati</taxon>
        <taxon>Bacillota</taxon>
        <taxon>Bacilli</taxon>
        <taxon>Bacillales</taxon>
        <taxon>Bacillaceae</taxon>
        <taxon>Shouchella</taxon>
    </lineage>
</organism>
<proteinExistence type="predicted"/>
<feature type="transmembrane region" description="Helical" evidence="6">
    <location>
        <begin position="12"/>
        <end position="31"/>
    </location>
</feature>
<evidence type="ECO:0000256" key="4">
    <source>
        <dbReference type="ARBA" id="ARBA00022777"/>
    </source>
</evidence>
<keyword evidence="5" id="KW-0902">Two-component regulatory system</keyword>
<dbReference type="GO" id="GO:0016020">
    <property type="term" value="C:membrane"/>
    <property type="evidence" value="ECO:0007669"/>
    <property type="project" value="InterPro"/>
</dbReference>
<comment type="catalytic activity">
    <reaction evidence="1">
        <text>ATP + protein L-histidine = ADP + protein N-phospho-L-histidine.</text>
        <dbReference type="EC" id="2.7.13.3"/>
    </reaction>
</comment>
<dbReference type="InterPro" id="IPR056374">
    <property type="entry name" value="DesK/YvfT_N"/>
</dbReference>
<feature type="domain" description="Signal transduction histidine kinase subgroup 3 dimerisation and phosphoacceptor" evidence="8">
    <location>
        <begin position="179"/>
        <end position="243"/>
    </location>
</feature>
<evidence type="ECO:0000256" key="3">
    <source>
        <dbReference type="ARBA" id="ARBA00022679"/>
    </source>
</evidence>
<dbReference type="InterPro" id="IPR003594">
    <property type="entry name" value="HATPase_dom"/>
</dbReference>
<dbReference type="InterPro" id="IPR050482">
    <property type="entry name" value="Sensor_HK_TwoCompSys"/>
</dbReference>
<dbReference type="EMBL" id="NPBS01000087">
    <property type="protein sequence ID" value="PAF24912.1"/>
    <property type="molecule type" value="Genomic_DNA"/>
</dbReference>
<dbReference type="InterPro" id="IPR036890">
    <property type="entry name" value="HATPase_C_sf"/>
</dbReference>
<dbReference type="InterPro" id="IPR011712">
    <property type="entry name" value="Sig_transdc_His_kin_sub3_dim/P"/>
</dbReference>
<feature type="domain" description="DesK/YvfT N-terminal" evidence="9">
    <location>
        <begin position="1"/>
        <end position="150"/>
    </location>
</feature>
<dbReference type="Proteomes" id="UP000216133">
    <property type="component" value="Unassembled WGS sequence"/>
</dbReference>
<dbReference type="GO" id="GO:0046983">
    <property type="term" value="F:protein dimerization activity"/>
    <property type="evidence" value="ECO:0007669"/>
    <property type="project" value="InterPro"/>
</dbReference>
<dbReference type="Pfam" id="PF02518">
    <property type="entry name" value="HATPase_c"/>
    <property type="match status" value="1"/>
</dbReference>